<sequence>MTKIENDIPPAQQQTGDSPQREVLHVIGFIGACLLGLVVIAFTAGFVAGMTQDSSISLTDMIALGIAFVLLAGVAWVLKRTFPVAALPASPRMRSNRLMLYVSIIVGVLLGIALVAVQEESGASPELIVTSGSPIPQSVAIILIAGMLLATVLSIRWHMLLDEHERAAYDFGGIAALYTYFTLSGAWWLAWRGGMVIAPDGYAIFWTTLVVWMLGWLAKRFF</sequence>
<evidence type="ECO:0000313" key="3">
    <source>
        <dbReference type="Proteomes" id="UP000092698"/>
    </source>
</evidence>
<accession>A0A1C7D9B3</accession>
<dbReference type="OrthoDB" id="7428929at2"/>
<dbReference type="RefSeq" id="WP_067787785.1">
    <property type="nucleotide sequence ID" value="NZ_CP016545.1"/>
</dbReference>
<dbReference type="AlphaFoldDB" id="A0A1C7D9B3"/>
<name>A0A1C7D9B3_9SPHN</name>
<dbReference type="Proteomes" id="UP000092698">
    <property type="component" value="Chromosome"/>
</dbReference>
<dbReference type="EMBL" id="CP016545">
    <property type="protein sequence ID" value="ANU08027.1"/>
    <property type="molecule type" value="Genomic_DNA"/>
</dbReference>
<dbReference type="PROSITE" id="PS51257">
    <property type="entry name" value="PROKAR_LIPOPROTEIN"/>
    <property type="match status" value="1"/>
</dbReference>
<evidence type="ECO:0000313" key="2">
    <source>
        <dbReference type="EMBL" id="ANU08027.1"/>
    </source>
</evidence>
<dbReference type="PATRIC" id="fig|645517.4.peg.1718"/>
<dbReference type="STRING" id="645517.A6F65_01730"/>
<feature type="transmembrane region" description="Helical" evidence="1">
    <location>
        <begin position="98"/>
        <end position="117"/>
    </location>
</feature>
<keyword evidence="1" id="KW-1133">Transmembrane helix</keyword>
<gene>
    <name evidence="2" type="ORF">A6F65_01730</name>
</gene>
<feature type="transmembrane region" description="Helical" evidence="1">
    <location>
        <begin position="167"/>
        <end position="189"/>
    </location>
</feature>
<keyword evidence="1" id="KW-0472">Membrane</keyword>
<reference evidence="2 3" key="1">
    <citation type="submission" date="2016-07" db="EMBL/GenBank/DDBJ databases">
        <title>Complete genome sequence of Altererythrobacter namhicola JCM 16345T, containing esterase-encoding genes.</title>
        <authorList>
            <person name="Cheng H."/>
            <person name="Wu Y.-H."/>
            <person name="Jian S.-L."/>
            <person name="Huo Y.-Y."/>
            <person name="Wang C.-S."/>
            <person name="Xu X.-W."/>
        </authorList>
    </citation>
    <scope>NUCLEOTIDE SEQUENCE [LARGE SCALE GENOMIC DNA]</scope>
    <source>
        <strain evidence="2 3">JCM 16345</strain>
    </source>
</reference>
<feature type="transmembrane region" description="Helical" evidence="1">
    <location>
        <begin position="61"/>
        <end position="78"/>
    </location>
</feature>
<evidence type="ECO:0000256" key="1">
    <source>
        <dbReference type="SAM" id="Phobius"/>
    </source>
</evidence>
<organism evidence="2 3">
    <name type="scientific">Paraurantiacibacter namhicola</name>
    <dbReference type="NCBI Taxonomy" id="645517"/>
    <lineage>
        <taxon>Bacteria</taxon>
        <taxon>Pseudomonadati</taxon>
        <taxon>Pseudomonadota</taxon>
        <taxon>Alphaproteobacteria</taxon>
        <taxon>Sphingomonadales</taxon>
        <taxon>Erythrobacteraceae</taxon>
        <taxon>Paraurantiacibacter</taxon>
    </lineage>
</organism>
<proteinExistence type="predicted"/>
<dbReference type="KEGG" id="anh:A6F65_01730"/>
<feature type="transmembrane region" description="Helical" evidence="1">
    <location>
        <begin position="23"/>
        <end position="49"/>
    </location>
</feature>
<protein>
    <submittedName>
        <fullName evidence="2">Uncharacterized protein</fullName>
    </submittedName>
</protein>
<feature type="transmembrane region" description="Helical" evidence="1">
    <location>
        <begin position="137"/>
        <end position="155"/>
    </location>
</feature>
<keyword evidence="3" id="KW-1185">Reference proteome</keyword>
<feature type="transmembrane region" description="Helical" evidence="1">
    <location>
        <begin position="201"/>
        <end position="218"/>
    </location>
</feature>
<keyword evidence="1" id="KW-0812">Transmembrane</keyword>